<dbReference type="EMBL" id="BPLR01000554">
    <property type="protein sequence ID" value="GIY95605.1"/>
    <property type="molecule type" value="Genomic_DNA"/>
</dbReference>
<protein>
    <submittedName>
        <fullName evidence="1">Uncharacterized protein</fullName>
    </submittedName>
</protein>
<name>A0AAV4XKI4_CAEEX</name>
<proteinExistence type="predicted"/>
<organism evidence="1 2">
    <name type="scientific">Caerostris extrusa</name>
    <name type="common">Bark spider</name>
    <name type="synonym">Caerostris bankana</name>
    <dbReference type="NCBI Taxonomy" id="172846"/>
    <lineage>
        <taxon>Eukaryota</taxon>
        <taxon>Metazoa</taxon>
        <taxon>Ecdysozoa</taxon>
        <taxon>Arthropoda</taxon>
        <taxon>Chelicerata</taxon>
        <taxon>Arachnida</taxon>
        <taxon>Araneae</taxon>
        <taxon>Araneomorphae</taxon>
        <taxon>Entelegynae</taxon>
        <taxon>Araneoidea</taxon>
        <taxon>Araneidae</taxon>
        <taxon>Caerostris</taxon>
    </lineage>
</organism>
<accession>A0AAV4XKI4</accession>
<dbReference type="AlphaFoldDB" id="A0AAV4XKI4"/>
<sequence>MCYDTVLSDDVNLQMTESTKYLALDEFWTLNPCMGLMVSTDCPHLTFSETAIQILVDFSAKLVKTPTFEDNTILQFACGDTRTLCDENRFEDEFLMLP</sequence>
<dbReference type="Proteomes" id="UP001054945">
    <property type="component" value="Unassembled WGS sequence"/>
</dbReference>
<comment type="caution">
    <text evidence="1">The sequence shown here is derived from an EMBL/GenBank/DDBJ whole genome shotgun (WGS) entry which is preliminary data.</text>
</comment>
<gene>
    <name evidence="1" type="ORF">CEXT_335391</name>
</gene>
<evidence type="ECO:0000313" key="2">
    <source>
        <dbReference type="Proteomes" id="UP001054945"/>
    </source>
</evidence>
<reference evidence="1 2" key="1">
    <citation type="submission" date="2021-06" db="EMBL/GenBank/DDBJ databases">
        <title>Caerostris extrusa draft genome.</title>
        <authorList>
            <person name="Kono N."/>
            <person name="Arakawa K."/>
        </authorList>
    </citation>
    <scope>NUCLEOTIDE SEQUENCE [LARGE SCALE GENOMIC DNA]</scope>
</reference>
<evidence type="ECO:0000313" key="1">
    <source>
        <dbReference type="EMBL" id="GIY95605.1"/>
    </source>
</evidence>
<keyword evidence="2" id="KW-1185">Reference proteome</keyword>